<reference evidence="4" key="1">
    <citation type="submission" date="2018-05" db="EMBL/GenBank/DDBJ databases">
        <authorList>
            <person name="Li Y."/>
        </authorList>
    </citation>
    <scope>NUCLEOTIDE SEQUENCE [LARGE SCALE GENOMIC DNA]</scope>
    <source>
        <strain evidence="4">sk1b4</strain>
    </source>
</reference>
<dbReference type="Gene3D" id="3.40.50.360">
    <property type="match status" value="1"/>
</dbReference>
<dbReference type="OrthoDB" id="3253043at2"/>
<dbReference type="GO" id="GO:0010181">
    <property type="term" value="F:FMN binding"/>
    <property type="evidence" value="ECO:0007669"/>
    <property type="project" value="InterPro"/>
</dbReference>
<dbReference type="RefSeq" id="WP_109093159.1">
    <property type="nucleotide sequence ID" value="NZ_CAMELQ010000031.1"/>
</dbReference>
<protein>
    <submittedName>
        <fullName evidence="3">Flavodoxin</fullName>
    </submittedName>
</protein>
<evidence type="ECO:0000313" key="3">
    <source>
        <dbReference type="EMBL" id="PWF27663.1"/>
    </source>
</evidence>
<evidence type="ECO:0000313" key="4">
    <source>
        <dbReference type="Proteomes" id="UP000245283"/>
    </source>
</evidence>
<dbReference type="EMBL" id="QETB01000001">
    <property type="protein sequence ID" value="PWF27663.1"/>
    <property type="molecule type" value="Genomic_DNA"/>
</dbReference>
<organism evidence="3 4">
    <name type="scientific">Ancrocorticia populi</name>
    <dbReference type="NCBI Taxonomy" id="2175228"/>
    <lineage>
        <taxon>Bacteria</taxon>
        <taxon>Bacillati</taxon>
        <taxon>Actinomycetota</taxon>
        <taxon>Actinomycetes</taxon>
        <taxon>Actinomycetales</taxon>
        <taxon>Actinomycetaceae</taxon>
        <taxon>Ancrocorticia</taxon>
    </lineage>
</organism>
<feature type="region of interest" description="Disordered" evidence="1">
    <location>
        <begin position="142"/>
        <end position="162"/>
    </location>
</feature>
<dbReference type="AlphaFoldDB" id="A0A2V1K964"/>
<name>A0A2V1K964_9ACTO</name>
<accession>A0A2V1K964</accession>
<evidence type="ECO:0000259" key="2">
    <source>
        <dbReference type="PROSITE" id="PS50902"/>
    </source>
</evidence>
<comment type="caution">
    <text evidence="3">The sequence shown here is derived from an EMBL/GenBank/DDBJ whole genome shotgun (WGS) entry which is preliminary data.</text>
</comment>
<dbReference type="PROSITE" id="PS50902">
    <property type="entry name" value="FLAVODOXIN_LIKE"/>
    <property type="match status" value="1"/>
</dbReference>
<dbReference type="InterPro" id="IPR008254">
    <property type="entry name" value="Flavodoxin/NO_synth"/>
</dbReference>
<dbReference type="SUPFAM" id="SSF52218">
    <property type="entry name" value="Flavoproteins"/>
    <property type="match status" value="1"/>
</dbReference>
<dbReference type="InterPro" id="IPR029039">
    <property type="entry name" value="Flavoprotein-like_sf"/>
</dbReference>
<sequence length="162" mass="17088">MRTLIVTESWFGNTNTIGQRIARGLEAGGASVEYHSVADAPTAIPEGIDLLVIGAPTHNRNLSTPASRSQAASRLNADTKPNATGVREWLPRLSVPEGTDIAIFDTVTGKNWMSGSAAKAAAKKLGKRTIDVMSFVVTGTEGPLAEGEEEAAQDWGKSLVRS</sequence>
<proteinExistence type="predicted"/>
<evidence type="ECO:0000256" key="1">
    <source>
        <dbReference type="SAM" id="MobiDB-lite"/>
    </source>
</evidence>
<keyword evidence="4" id="KW-1185">Reference proteome</keyword>
<gene>
    <name evidence="3" type="ORF">DD236_04620</name>
</gene>
<dbReference type="Proteomes" id="UP000245283">
    <property type="component" value="Unassembled WGS sequence"/>
</dbReference>
<feature type="domain" description="Flavodoxin-like" evidence="2">
    <location>
        <begin position="3"/>
        <end position="160"/>
    </location>
</feature>